<evidence type="ECO:0000313" key="10">
    <source>
        <dbReference type="Proteomes" id="UP001238179"/>
    </source>
</evidence>
<evidence type="ECO:0000256" key="5">
    <source>
        <dbReference type="ARBA" id="ARBA00022989"/>
    </source>
</evidence>
<dbReference type="EMBL" id="AP027080">
    <property type="protein sequence ID" value="BDU72034.1"/>
    <property type="molecule type" value="Genomic_DNA"/>
</dbReference>
<proteinExistence type="predicted"/>
<accession>A0AA48K7M3</accession>
<evidence type="ECO:0000256" key="1">
    <source>
        <dbReference type="ARBA" id="ARBA00004651"/>
    </source>
</evidence>
<keyword evidence="2" id="KW-0813">Transport</keyword>
<keyword evidence="3" id="KW-1003">Cell membrane</keyword>
<evidence type="ECO:0000313" key="9">
    <source>
        <dbReference type="EMBL" id="BDU72034.1"/>
    </source>
</evidence>
<keyword evidence="6 7" id="KW-0472">Membrane</keyword>
<feature type="transmembrane region" description="Helical" evidence="7">
    <location>
        <begin position="195"/>
        <end position="213"/>
    </location>
</feature>
<reference evidence="10" key="1">
    <citation type="journal article" date="2023" name="Int. J. Syst. Evol. Microbiol.">
        <title>Mesoterricola silvestris gen. nov., sp. nov., Mesoterricola sediminis sp. nov., Geothrix oryzae sp. nov., Geothrix edaphica sp. nov., Geothrix rubra sp. nov., and Geothrix limicola sp. nov., six novel members of Acidobacteriota isolated from soils.</title>
        <authorList>
            <person name="Itoh H."/>
            <person name="Sugisawa Y."/>
            <person name="Mise K."/>
            <person name="Xu Z."/>
            <person name="Kuniyasu M."/>
            <person name="Ushijima N."/>
            <person name="Kawano K."/>
            <person name="Kobayashi E."/>
            <person name="Shiratori Y."/>
            <person name="Masuda Y."/>
            <person name="Senoo K."/>
        </authorList>
    </citation>
    <scope>NUCLEOTIDE SEQUENCE [LARGE SCALE GENOMIC DNA]</scope>
    <source>
        <strain evidence="10">W79</strain>
    </source>
</reference>
<evidence type="ECO:0000256" key="7">
    <source>
        <dbReference type="SAM" id="Phobius"/>
    </source>
</evidence>
<feature type="transmembrane region" description="Helical" evidence="7">
    <location>
        <begin position="27"/>
        <end position="52"/>
    </location>
</feature>
<name>A0AA48K7M3_9BACT</name>
<dbReference type="InterPro" id="IPR020846">
    <property type="entry name" value="MFS_dom"/>
</dbReference>
<dbReference type="SUPFAM" id="SSF103473">
    <property type="entry name" value="MFS general substrate transporter"/>
    <property type="match status" value="1"/>
</dbReference>
<feature type="domain" description="Major facilitator superfamily (MFS) profile" evidence="8">
    <location>
        <begin position="27"/>
        <end position="446"/>
    </location>
</feature>
<protein>
    <submittedName>
        <fullName evidence="9">MFS transporter</fullName>
    </submittedName>
</protein>
<dbReference type="PROSITE" id="PS50850">
    <property type="entry name" value="MFS"/>
    <property type="match status" value="1"/>
</dbReference>
<keyword evidence="4 7" id="KW-0812">Transmembrane</keyword>
<keyword evidence="5 7" id="KW-1133">Transmembrane helix</keyword>
<gene>
    <name evidence="9" type="ORF">METEAL_12080</name>
</gene>
<evidence type="ECO:0000256" key="3">
    <source>
        <dbReference type="ARBA" id="ARBA00022475"/>
    </source>
</evidence>
<dbReference type="RefSeq" id="WP_316414938.1">
    <property type="nucleotide sequence ID" value="NZ_AP027080.1"/>
</dbReference>
<evidence type="ECO:0000256" key="2">
    <source>
        <dbReference type="ARBA" id="ARBA00022448"/>
    </source>
</evidence>
<organism evidence="9 10">
    <name type="scientific">Mesoterricola silvestris</name>
    <dbReference type="NCBI Taxonomy" id="2927979"/>
    <lineage>
        <taxon>Bacteria</taxon>
        <taxon>Pseudomonadati</taxon>
        <taxon>Acidobacteriota</taxon>
        <taxon>Holophagae</taxon>
        <taxon>Holophagales</taxon>
        <taxon>Holophagaceae</taxon>
        <taxon>Mesoterricola</taxon>
    </lineage>
</organism>
<dbReference type="InterPro" id="IPR036259">
    <property type="entry name" value="MFS_trans_sf"/>
</dbReference>
<feature type="transmembrane region" description="Helical" evidence="7">
    <location>
        <begin position="95"/>
        <end position="116"/>
    </location>
</feature>
<dbReference type="Pfam" id="PF07690">
    <property type="entry name" value="MFS_1"/>
    <property type="match status" value="1"/>
</dbReference>
<dbReference type="Proteomes" id="UP001238179">
    <property type="component" value="Chromosome"/>
</dbReference>
<feature type="transmembrane region" description="Helical" evidence="7">
    <location>
        <begin position="391"/>
        <end position="411"/>
    </location>
</feature>
<feature type="transmembrane region" description="Helical" evidence="7">
    <location>
        <begin position="299"/>
        <end position="318"/>
    </location>
</feature>
<dbReference type="GO" id="GO:0022857">
    <property type="term" value="F:transmembrane transporter activity"/>
    <property type="evidence" value="ECO:0007669"/>
    <property type="project" value="InterPro"/>
</dbReference>
<dbReference type="Gene3D" id="1.20.1250.20">
    <property type="entry name" value="MFS general substrate transporter like domains"/>
    <property type="match status" value="1"/>
</dbReference>
<sequence>MATTPVEQSPLNQIIQPFIDLVHAPRALWAVNLLSFLEGFVYFGMVIYLHMYFNQYGGLSDPKAGLMVGFLTWGITISMLFFGGRADAWGLRRTFIVALCIMFAGRSLLALAPYLGLRGGGFLTPFALVGALAITLVMTGYGMCYPAGYAAIRKFTTPATAGMGYAMLYAVMNLGGWLPTFMTPVRTHYGIRGAFAFYSAVTLVSLAALMLLLDRRTERDALAAGLAAQEAPAAPAGAAAPSGGLVNWLRNHPLADPKFSFFIFCLIPVQTLFAYNWLLFAPYVSRAFAGTWVGTHFEAASSLNTLLVFVLCPVVAALTTKVKVYTMMILGTAVMASPTFILALGPTALGLLAYIVLMSVGEAMWQPRFLQYAAEIAPEGRTGAYMGVAQFPWFLTKMLVSFYAGTALATWCPAAGPGRTGTMWFIFGSVAMLTTVMLILARGWLGKDFKTRQA</sequence>
<dbReference type="PANTHER" id="PTHR23517">
    <property type="entry name" value="RESISTANCE PROTEIN MDTM, PUTATIVE-RELATED-RELATED"/>
    <property type="match status" value="1"/>
</dbReference>
<dbReference type="PANTHER" id="PTHR23517:SF3">
    <property type="entry name" value="INTEGRAL MEMBRANE TRANSPORT PROTEIN"/>
    <property type="match status" value="1"/>
</dbReference>
<feature type="transmembrane region" description="Helical" evidence="7">
    <location>
        <begin position="155"/>
        <end position="175"/>
    </location>
</feature>
<keyword evidence="10" id="KW-1185">Reference proteome</keyword>
<feature type="transmembrane region" description="Helical" evidence="7">
    <location>
        <begin position="423"/>
        <end position="445"/>
    </location>
</feature>
<evidence type="ECO:0000259" key="8">
    <source>
        <dbReference type="PROSITE" id="PS50850"/>
    </source>
</evidence>
<dbReference type="AlphaFoldDB" id="A0AA48K7M3"/>
<feature type="transmembrane region" description="Helical" evidence="7">
    <location>
        <begin position="64"/>
        <end position="83"/>
    </location>
</feature>
<comment type="subcellular location">
    <subcellularLocation>
        <location evidence="1">Cell membrane</location>
        <topology evidence="1">Multi-pass membrane protein</topology>
    </subcellularLocation>
</comment>
<dbReference type="KEGG" id="msil:METEAL_12080"/>
<evidence type="ECO:0000256" key="4">
    <source>
        <dbReference type="ARBA" id="ARBA00022692"/>
    </source>
</evidence>
<feature type="transmembrane region" description="Helical" evidence="7">
    <location>
        <begin position="122"/>
        <end position="143"/>
    </location>
</feature>
<feature type="transmembrane region" description="Helical" evidence="7">
    <location>
        <begin position="259"/>
        <end position="279"/>
    </location>
</feature>
<dbReference type="InterPro" id="IPR011701">
    <property type="entry name" value="MFS"/>
</dbReference>
<evidence type="ECO:0000256" key="6">
    <source>
        <dbReference type="ARBA" id="ARBA00023136"/>
    </source>
</evidence>
<dbReference type="InterPro" id="IPR050171">
    <property type="entry name" value="MFS_Transporters"/>
</dbReference>
<dbReference type="GO" id="GO:0005886">
    <property type="term" value="C:plasma membrane"/>
    <property type="evidence" value="ECO:0007669"/>
    <property type="project" value="UniProtKB-SubCell"/>
</dbReference>